<reference evidence="2 3" key="1">
    <citation type="submission" date="2023-09" db="EMBL/GenBank/DDBJ databases">
        <title>Pangenome analysis of Batrachochytrium dendrobatidis and related Chytrids.</title>
        <authorList>
            <person name="Yacoub M.N."/>
            <person name="Stajich J.E."/>
            <person name="James T.Y."/>
        </authorList>
    </citation>
    <scope>NUCLEOTIDE SEQUENCE [LARGE SCALE GENOMIC DNA]</scope>
    <source>
        <strain evidence="2 3">JEL0888</strain>
    </source>
</reference>
<keyword evidence="1" id="KW-0472">Membrane</keyword>
<proteinExistence type="predicted"/>
<keyword evidence="1" id="KW-1133">Transmembrane helix</keyword>
<evidence type="ECO:0000313" key="2">
    <source>
        <dbReference type="EMBL" id="KAL2913460.1"/>
    </source>
</evidence>
<dbReference type="PANTHER" id="PTHR28060:SF1">
    <property type="entry name" value="ATP SYNTHASE SUBUNIT J, MITOCHONDRIAL"/>
    <property type="match status" value="1"/>
</dbReference>
<evidence type="ECO:0000313" key="3">
    <source>
        <dbReference type="Proteomes" id="UP001527925"/>
    </source>
</evidence>
<organism evidence="2 3">
    <name type="scientific">Polyrhizophydium stewartii</name>
    <dbReference type="NCBI Taxonomy" id="2732419"/>
    <lineage>
        <taxon>Eukaryota</taxon>
        <taxon>Fungi</taxon>
        <taxon>Fungi incertae sedis</taxon>
        <taxon>Chytridiomycota</taxon>
        <taxon>Chytridiomycota incertae sedis</taxon>
        <taxon>Chytridiomycetes</taxon>
        <taxon>Rhizophydiales</taxon>
        <taxon>Rhizophydiales incertae sedis</taxon>
        <taxon>Polyrhizophydium</taxon>
    </lineage>
</organism>
<evidence type="ECO:0000256" key="1">
    <source>
        <dbReference type="SAM" id="Phobius"/>
    </source>
</evidence>
<accession>A0ABR4N1S4</accession>
<dbReference type="PANTHER" id="PTHR28060">
    <property type="entry name" value="ATP SYNTHASE SUBUNIT J, MITOCHONDRIAL"/>
    <property type="match status" value="1"/>
</dbReference>
<comment type="caution">
    <text evidence="2">The sequence shown here is derived from an EMBL/GenBank/DDBJ whole genome shotgun (WGS) entry which is preliminary data.</text>
</comment>
<feature type="transmembrane region" description="Helical" evidence="1">
    <location>
        <begin position="21"/>
        <end position="40"/>
    </location>
</feature>
<sequence>MPAPYPTLFGARVWPTNFLKLWFPFFMTGSTAYFGVAYIHTKLMDAPDDKWVNIVKNVQDSTEAQNVRKEVETYLKKLETNKH</sequence>
<dbReference type="EMBL" id="JADGIZ020000046">
    <property type="protein sequence ID" value="KAL2913460.1"/>
    <property type="molecule type" value="Genomic_DNA"/>
</dbReference>
<keyword evidence="1" id="KW-0812">Transmembrane</keyword>
<name>A0ABR4N1S4_9FUNG</name>
<protein>
    <submittedName>
        <fullName evidence="2">Uncharacterized protein</fullName>
    </submittedName>
</protein>
<dbReference type="InterPro" id="IPR006995">
    <property type="entry name" value="ATP_synth_F0_jsu"/>
</dbReference>
<keyword evidence="3" id="KW-1185">Reference proteome</keyword>
<gene>
    <name evidence="2" type="ORF">HK105_207072</name>
</gene>
<dbReference type="Proteomes" id="UP001527925">
    <property type="component" value="Unassembled WGS sequence"/>
</dbReference>